<dbReference type="SUPFAM" id="SSF51604">
    <property type="entry name" value="Enolase C-terminal domain-like"/>
    <property type="match status" value="1"/>
</dbReference>
<evidence type="ECO:0000256" key="1">
    <source>
        <dbReference type="ARBA" id="ARBA00022723"/>
    </source>
</evidence>
<dbReference type="PANTHER" id="PTHR48080">
    <property type="entry name" value="D-GALACTONATE DEHYDRATASE-RELATED"/>
    <property type="match status" value="1"/>
</dbReference>
<accession>A0A094SAP2</accession>
<dbReference type="GO" id="GO:0009063">
    <property type="term" value="P:amino acid catabolic process"/>
    <property type="evidence" value="ECO:0007669"/>
    <property type="project" value="InterPro"/>
</dbReference>
<feature type="compositionally biased region" description="Polar residues" evidence="3">
    <location>
        <begin position="383"/>
        <end position="397"/>
    </location>
</feature>
<feature type="domain" description="Mandelate racemase/muconate lactonizing enzyme C-terminal" evidence="4">
    <location>
        <begin position="134"/>
        <end position="254"/>
    </location>
</feature>
<evidence type="ECO:0000313" key="5">
    <source>
        <dbReference type="EMBL" id="KGA15128.1"/>
    </source>
</evidence>
<evidence type="ECO:0000256" key="3">
    <source>
        <dbReference type="SAM" id="MobiDB-lite"/>
    </source>
</evidence>
<evidence type="ECO:0000256" key="2">
    <source>
        <dbReference type="ARBA" id="ARBA00022842"/>
    </source>
</evidence>
<name>A0A094SAP2_9ZZZZ</name>
<dbReference type="GO" id="GO:0000287">
    <property type="term" value="F:magnesium ion binding"/>
    <property type="evidence" value="ECO:0007669"/>
    <property type="project" value="UniProtKB-ARBA"/>
</dbReference>
<proteinExistence type="predicted"/>
<reference evidence="5" key="1">
    <citation type="submission" date="2014-06" db="EMBL/GenBank/DDBJ databases">
        <title>Key roles for freshwater Actinobacteria revealed by deep metagenomic sequencing.</title>
        <authorList>
            <person name="Ghai R."/>
            <person name="Mizuno C.M."/>
            <person name="Picazo A."/>
            <person name="Camacho A."/>
            <person name="Rodriguez-Valera F."/>
        </authorList>
    </citation>
    <scope>NUCLEOTIDE SEQUENCE</scope>
</reference>
<keyword evidence="1" id="KW-0479">Metal-binding</keyword>
<dbReference type="InterPro" id="IPR018110">
    <property type="entry name" value="Mandel_Rmase/mucon_lact_enz_CS"/>
</dbReference>
<dbReference type="PROSITE" id="PS00908">
    <property type="entry name" value="MR_MLE_1"/>
    <property type="match status" value="1"/>
</dbReference>
<dbReference type="InterPro" id="IPR013341">
    <property type="entry name" value="Mandelate_racemase_N_dom"/>
</dbReference>
<dbReference type="Gene3D" id="3.30.390.10">
    <property type="entry name" value="Enolase-like, N-terminal domain"/>
    <property type="match status" value="1"/>
</dbReference>
<dbReference type="SUPFAM" id="SSF54826">
    <property type="entry name" value="Enolase N-terminal domain-like"/>
    <property type="match status" value="1"/>
</dbReference>
<comment type="caution">
    <text evidence="5">The sequence shown here is derived from an EMBL/GenBank/DDBJ whole genome shotgun (WGS) entry which is preliminary data.</text>
</comment>
<dbReference type="Pfam" id="PF02746">
    <property type="entry name" value="MR_MLE_N"/>
    <property type="match status" value="1"/>
</dbReference>
<dbReference type="InterPro" id="IPR034593">
    <property type="entry name" value="DgoD-like"/>
</dbReference>
<dbReference type="InterPro" id="IPR036849">
    <property type="entry name" value="Enolase-like_C_sf"/>
</dbReference>
<dbReference type="AlphaFoldDB" id="A0A094SAP2"/>
<evidence type="ECO:0000259" key="4">
    <source>
        <dbReference type="SMART" id="SM00922"/>
    </source>
</evidence>
<protein>
    <submittedName>
        <fullName evidence="5">Mandelate racemase/muconate lactonizing protein</fullName>
    </submittedName>
</protein>
<sequence length="405" mass="45143">MTNIVTIRDVKVILTAPEGINLVVVKIETSEPGLYGLGCATFTQRYLLVKTAIEDYLRDFLIGKDVANIEDIWQTSMVNSYWRNGPALNNALSGVDMALWDIAGKRAGMPVYDLLGGKTREGAAIYRHADGKSLGEVEENVRKFMDQGLLYIRCQMGGYGGRIHDIRKPEGAPPGAYFDPIAYSRDTVRLFEHMRSTVGDEIELLHDVHERLAPIEAVRLSKNLEPYRLFFLEDALAPESIDWFRMMRAQSATPIAMGELFTHPQEWLPLISERLIDFIRCHISTIGGITPAKKLAHLCEAFGVRTAWHGPGDVSPVGHTANLHLDVSSANFGVQEWWGPTDIIYDMFPGTPEVRNGYAYPNDRPGLGIDIDEALAAKFPCDNTQSVRPQGWTTSRTPDGGSWRP</sequence>
<gene>
    <name evidence="5" type="ORF">GM51_15605</name>
</gene>
<dbReference type="InterPro" id="IPR013342">
    <property type="entry name" value="Mandelate_racemase_C"/>
</dbReference>
<dbReference type="PANTHER" id="PTHR48080:SF6">
    <property type="entry name" value="STARVATION-SENSING PROTEIN RSPA"/>
    <property type="match status" value="1"/>
</dbReference>
<dbReference type="Pfam" id="PF13378">
    <property type="entry name" value="MR_MLE_C"/>
    <property type="match status" value="1"/>
</dbReference>
<dbReference type="SMART" id="SM00922">
    <property type="entry name" value="MR_MLE"/>
    <property type="match status" value="1"/>
</dbReference>
<organism evidence="5">
    <name type="scientific">freshwater metagenome</name>
    <dbReference type="NCBI Taxonomy" id="449393"/>
    <lineage>
        <taxon>unclassified sequences</taxon>
        <taxon>metagenomes</taxon>
        <taxon>ecological metagenomes</taxon>
    </lineage>
</organism>
<feature type="region of interest" description="Disordered" evidence="3">
    <location>
        <begin position="383"/>
        <end position="405"/>
    </location>
</feature>
<keyword evidence="2" id="KW-0460">Magnesium</keyword>
<dbReference type="EMBL" id="JNSL01000124">
    <property type="protein sequence ID" value="KGA15128.1"/>
    <property type="molecule type" value="Genomic_DNA"/>
</dbReference>
<dbReference type="FunFam" id="3.20.20.120:FF:000011">
    <property type="entry name" value="D-galactonate dehydratase family member VSWAT3_13707"/>
    <property type="match status" value="1"/>
</dbReference>
<dbReference type="InterPro" id="IPR029017">
    <property type="entry name" value="Enolase-like_N"/>
</dbReference>
<dbReference type="InterPro" id="IPR029065">
    <property type="entry name" value="Enolase_C-like"/>
</dbReference>
<dbReference type="Gene3D" id="3.20.20.120">
    <property type="entry name" value="Enolase-like C-terminal domain"/>
    <property type="match status" value="1"/>
</dbReference>